<evidence type="ECO:0000313" key="3">
    <source>
        <dbReference type="EMBL" id="TFK51521.1"/>
    </source>
</evidence>
<proteinExistence type="predicted"/>
<keyword evidence="1" id="KW-1133">Transmembrane helix</keyword>
<dbReference type="Pfam" id="PF20152">
    <property type="entry name" value="DUF6534"/>
    <property type="match status" value="1"/>
</dbReference>
<name>A0A5C3NCB3_9AGAM</name>
<dbReference type="InterPro" id="IPR045339">
    <property type="entry name" value="DUF6534"/>
</dbReference>
<accession>A0A5C3NCB3</accession>
<keyword evidence="1" id="KW-0472">Membrane</keyword>
<feature type="transmembrane region" description="Helical" evidence="1">
    <location>
        <begin position="77"/>
        <end position="102"/>
    </location>
</feature>
<keyword evidence="4" id="KW-1185">Reference proteome</keyword>
<dbReference type="AlphaFoldDB" id="A0A5C3NCB3"/>
<reference evidence="3 4" key="1">
    <citation type="journal article" date="2019" name="Nat. Ecol. Evol.">
        <title>Megaphylogeny resolves global patterns of mushroom evolution.</title>
        <authorList>
            <person name="Varga T."/>
            <person name="Krizsan K."/>
            <person name="Foldi C."/>
            <person name="Dima B."/>
            <person name="Sanchez-Garcia M."/>
            <person name="Sanchez-Ramirez S."/>
            <person name="Szollosi G.J."/>
            <person name="Szarkandi J.G."/>
            <person name="Papp V."/>
            <person name="Albert L."/>
            <person name="Andreopoulos W."/>
            <person name="Angelini C."/>
            <person name="Antonin V."/>
            <person name="Barry K.W."/>
            <person name="Bougher N.L."/>
            <person name="Buchanan P."/>
            <person name="Buyck B."/>
            <person name="Bense V."/>
            <person name="Catcheside P."/>
            <person name="Chovatia M."/>
            <person name="Cooper J."/>
            <person name="Damon W."/>
            <person name="Desjardin D."/>
            <person name="Finy P."/>
            <person name="Geml J."/>
            <person name="Haridas S."/>
            <person name="Hughes K."/>
            <person name="Justo A."/>
            <person name="Karasinski D."/>
            <person name="Kautmanova I."/>
            <person name="Kiss B."/>
            <person name="Kocsube S."/>
            <person name="Kotiranta H."/>
            <person name="LaButti K.M."/>
            <person name="Lechner B.E."/>
            <person name="Liimatainen K."/>
            <person name="Lipzen A."/>
            <person name="Lukacs Z."/>
            <person name="Mihaltcheva S."/>
            <person name="Morgado L.N."/>
            <person name="Niskanen T."/>
            <person name="Noordeloos M.E."/>
            <person name="Ohm R.A."/>
            <person name="Ortiz-Santana B."/>
            <person name="Ovrebo C."/>
            <person name="Racz N."/>
            <person name="Riley R."/>
            <person name="Savchenko A."/>
            <person name="Shiryaev A."/>
            <person name="Soop K."/>
            <person name="Spirin V."/>
            <person name="Szebenyi C."/>
            <person name="Tomsovsky M."/>
            <person name="Tulloss R.E."/>
            <person name="Uehling J."/>
            <person name="Grigoriev I.V."/>
            <person name="Vagvolgyi C."/>
            <person name="Papp T."/>
            <person name="Martin F.M."/>
            <person name="Miettinen O."/>
            <person name="Hibbett D.S."/>
            <person name="Nagy L.G."/>
        </authorList>
    </citation>
    <scope>NUCLEOTIDE SEQUENCE [LARGE SCALE GENOMIC DNA]</scope>
    <source>
        <strain evidence="3 4">OMC1185</strain>
    </source>
</reference>
<evidence type="ECO:0000259" key="2">
    <source>
        <dbReference type="Pfam" id="PF20152"/>
    </source>
</evidence>
<keyword evidence="1" id="KW-0812">Transmembrane</keyword>
<dbReference type="OrthoDB" id="2535105at2759"/>
<feature type="transmembrane region" description="Helical" evidence="1">
    <location>
        <begin position="108"/>
        <end position="127"/>
    </location>
</feature>
<protein>
    <recommendedName>
        <fullName evidence="2">DUF6534 domain-containing protein</fullName>
    </recommendedName>
</protein>
<feature type="domain" description="DUF6534" evidence="2">
    <location>
        <begin position="41"/>
        <end position="131"/>
    </location>
</feature>
<organism evidence="3 4">
    <name type="scientific">Heliocybe sulcata</name>
    <dbReference type="NCBI Taxonomy" id="5364"/>
    <lineage>
        <taxon>Eukaryota</taxon>
        <taxon>Fungi</taxon>
        <taxon>Dikarya</taxon>
        <taxon>Basidiomycota</taxon>
        <taxon>Agaricomycotina</taxon>
        <taxon>Agaricomycetes</taxon>
        <taxon>Gloeophyllales</taxon>
        <taxon>Gloeophyllaceae</taxon>
        <taxon>Heliocybe</taxon>
    </lineage>
</organism>
<dbReference type="Proteomes" id="UP000305948">
    <property type="component" value="Unassembled WGS sequence"/>
</dbReference>
<sequence>MSIVYLQEYIHFRSEDPNTAAGDTRGRRLLGILVIVGQTSALVTDLGMIIGMYYVLYNARRRAPKTSRPMKYVLSAIVAYTIATGLLTCVISSCILASYVLFPGTMVPIAFVFVNGRLYVNSMLAALNGRDLLRARLGTVVDLTVSYTQADVLGLEIYAASSSR</sequence>
<feature type="transmembrane region" description="Helical" evidence="1">
    <location>
        <begin position="29"/>
        <end position="56"/>
    </location>
</feature>
<evidence type="ECO:0000313" key="4">
    <source>
        <dbReference type="Proteomes" id="UP000305948"/>
    </source>
</evidence>
<dbReference type="EMBL" id="ML213511">
    <property type="protein sequence ID" value="TFK51521.1"/>
    <property type="molecule type" value="Genomic_DNA"/>
</dbReference>
<evidence type="ECO:0000256" key="1">
    <source>
        <dbReference type="SAM" id="Phobius"/>
    </source>
</evidence>
<gene>
    <name evidence="3" type="ORF">OE88DRAFT_1735413</name>
</gene>